<name>A0A929B4A1_9PSEU</name>
<proteinExistence type="predicted"/>
<sequence length="354" mass="39715">MSQESLHFGIFCLTNVPEWSTEREAVHKGIEQINLADKLGFEEAWVAEHNARRYGIISSSQLVLAACAGTTSRIRLGSGVTRLPMNHPLKLAEDFSLLDVISNGRLNFGIGKAYDLLEFQSYDIDPDERDERYQETFDIIMQGWRTGEIKYHGKHFSVPGRGEQAEEITLMPRPLQQPHPPVFVMVSQTEASLRAAARQGFAFVLGQMPTWEDMARLVDIYREEARDAGYSYDEIDANVARSSQLKAIHVSDDRETAAKEYEKGLMWYLSVLSNRAKVGLGLNELTFQQYLDKGAILLGSSDDVAQQLEDYKKVTGIGGLVGWFDAGSQPQEQVLRSMTKFAEEVRPQLTGTSV</sequence>
<dbReference type="Proteomes" id="UP000598360">
    <property type="component" value="Unassembled WGS sequence"/>
</dbReference>
<dbReference type="GO" id="GO:0005829">
    <property type="term" value="C:cytosol"/>
    <property type="evidence" value="ECO:0007669"/>
    <property type="project" value="TreeGrafter"/>
</dbReference>
<protein>
    <submittedName>
        <fullName evidence="2">LLM class flavin-dependent oxidoreductase</fullName>
    </submittedName>
</protein>
<evidence type="ECO:0000313" key="2">
    <source>
        <dbReference type="EMBL" id="MBE9372889.1"/>
    </source>
</evidence>
<dbReference type="AlphaFoldDB" id="A0A929B4A1"/>
<keyword evidence="3" id="KW-1185">Reference proteome</keyword>
<accession>A0A929B4A1</accession>
<feature type="domain" description="Luciferase-like" evidence="1">
    <location>
        <begin position="7"/>
        <end position="312"/>
    </location>
</feature>
<gene>
    <name evidence="2" type="ORF">IQ251_00355</name>
</gene>
<dbReference type="InterPro" id="IPR011251">
    <property type="entry name" value="Luciferase-like_dom"/>
</dbReference>
<dbReference type="EMBL" id="JADEYC010000001">
    <property type="protein sequence ID" value="MBE9372889.1"/>
    <property type="molecule type" value="Genomic_DNA"/>
</dbReference>
<dbReference type="InterPro" id="IPR050766">
    <property type="entry name" value="Bact_Lucif_Oxidored"/>
</dbReference>
<evidence type="ECO:0000259" key="1">
    <source>
        <dbReference type="Pfam" id="PF00296"/>
    </source>
</evidence>
<dbReference type="InterPro" id="IPR036661">
    <property type="entry name" value="Luciferase-like_sf"/>
</dbReference>
<organism evidence="2 3">
    <name type="scientific">Saccharopolyspora montiporae</name>
    <dbReference type="NCBI Taxonomy" id="2781240"/>
    <lineage>
        <taxon>Bacteria</taxon>
        <taxon>Bacillati</taxon>
        <taxon>Actinomycetota</taxon>
        <taxon>Actinomycetes</taxon>
        <taxon>Pseudonocardiales</taxon>
        <taxon>Pseudonocardiaceae</taxon>
        <taxon>Saccharopolyspora</taxon>
    </lineage>
</organism>
<dbReference type="PANTHER" id="PTHR30137">
    <property type="entry name" value="LUCIFERASE-LIKE MONOOXYGENASE"/>
    <property type="match status" value="1"/>
</dbReference>
<dbReference type="Pfam" id="PF00296">
    <property type="entry name" value="Bac_luciferase"/>
    <property type="match status" value="1"/>
</dbReference>
<dbReference type="GO" id="GO:0016705">
    <property type="term" value="F:oxidoreductase activity, acting on paired donors, with incorporation or reduction of molecular oxygen"/>
    <property type="evidence" value="ECO:0007669"/>
    <property type="project" value="InterPro"/>
</dbReference>
<dbReference type="RefSeq" id="WP_193926345.1">
    <property type="nucleotide sequence ID" value="NZ_JADEYC010000001.1"/>
</dbReference>
<comment type="caution">
    <text evidence="2">The sequence shown here is derived from an EMBL/GenBank/DDBJ whole genome shotgun (WGS) entry which is preliminary data.</text>
</comment>
<evidence type="ECO:0000313" key="3">
    <source>
        <dbReference type="Proteomes" id="UP000598360"/>
    </source>
</evidence>
<dbReference type="PANTHER" id="PTHR30137:SF6">
    <property type="entry name" value="LUCIFERASE-LIKE MONOOXYGENASE"/>
    <property type="match status" value="1"/>
</dbReference>
<dbReference type="Gene3D" id="3.20.20.30">
    <property type="entry name" value="Luciferase-like domain"/>
    <property type="match status" value="1"/>
</dbReference>
<reference evidence="2" key="1">
    <citation type="submission" date="2020-10" db="EMBL/GenBank/DDBJ databases">
        <title>Diversity and distribution of actinomycetes associated with coral in the coast of Hainan.</title>
        <authorList>
            <person name="Li F."/>
        </authorList>
    </citation>
    <scope>NUCLEOTIDE SEQUENCE</scope>
    <source>
        <strain evidence="2">HNM0983</strain>
    </source>
</reference>
<dbReference type="SUPFAM" id="SSF51679">
    <property type="entry name" value="Bacterial luciferase-like"/>
    <property type="match status" value="1"/>
</dbReference>